<sequence length="442" mass="48043">MSETPSIRHPFLFRAYYAAVVLGAVALVASQFPAAAPVRPDLWVLAGAFAVLAVSEWSPMALPGGGFATASTIVALPLLLVVGPFWVSAVDAAVNLVVHGVLRRRGADRVLHNMAIYTLGYFATAAAFTTTGGTLGDVRFPAHAWPLLAACATYFVVNSGCVSIVIGLTAGPSPWRVWQRNFQQGILHHLSFVALGALVAVVWFAAGPWGIGLFAVPFLVSRYSFRVHLELRSDLKEFVRALTEVLEEVDPYTRHHSVRVSQYAVRLARGLKRPESEVDEIEYAALVHDLGKIGPQHQYILQKPGSLSHEEQRTLRAHPAAGAEIVAKVRALRRASEIVLSHHERPDGLGYPFGLRSIDVPVGARILNVADAFDAMTSDRPYRRALPMDAALRELERGAGTQFDAQVVKCLLALHRVGEFPLIPSPSSEDLQLLRLKTKVGG</sequence>
<proteinExistence type="predicted"/>
<dbReference type="Gene3D" id="1.10.3210.10">
    <property type="entry name" value="Hypothetical protein af1432"/>
    <property type="match status" value="1"/>
</dbReference>
<protein>
    <submittedName>
        <fullName evidence="4">HD-GYP domain-containing protein</fullName>
    </submittedName>
</protein>
<gene>
    <name evidence="4" type="ORF">HZA61_05485</name>
</gene>
<feature type="domain" description="HD-GYP" evidence="3">
    <location>
        <begin position="231"/>
        <end position="427"/>
    </location>
</feature>
<dbReference type="InterPro" id="IPR037522">
    <property type="entry name" value="HD_GYP_dom"/>
</dbReference>
<feature type="transmembrane region" description="Helical" evidence="1">
    <location>
        <begin position="147"/>
        <end position="171"/>
    </location>
</feature>
<dbReference type="PROSITE" id="PS51831">
    <property type="entry name" value="HD"/>
    <property type="match status" value="1"/>
</dbReference>
<dbReference type="PROSITE" id="PS51832">
    <property type="entry name" value="HD_GYP"/>
    <property type="match status" value="1"/>
</dbReference>
<accession>A0A933SAE3</accession>
<dbReference type="InterPro" id="IPR006675">
    <property type="entry name" value="HDIG_dom"/>
</dbReference>
<dbReference type="Pfam" id="PF13487">
    <property type="entry name" value="HD_5"/>
    <property type="match status" value="1"/>
</dbReference>
<feature type="transmembrane region" description="Helical" evidence="1">
    <location>
        <begin position="114"/>
        <end position="135"/>
    </location>
</feature>
<dbReference type="CDD" id="cd00077">
    <property type="entry name" value="HDc"/>
    <property type="match status" value="1"/>
</dbReference>
<keyword evidence="1" id="KW-0812">Transmembrane</keyword>
<feature type="transmembrane region" description="Helical" evidence="1">
    <location>
        <begin position="74"/>
        <end position="102"/>
    </location>
</feature>
<dbReference type="InterPro" id="IPR052020">
    <property type="entry name" value="Cyclic_di-GMP/3'3'-cGAMP_PDE"/>
</dbReference>
<feature type="transmembrane region" description="Helical" evidence="1">
    <location>
        <begin position="192"/>
        <end position="220"/>
    </location>
</feature>
<dbReference type="SMART" id="SM00471">
    <property type="entry name" value="HDc"/>
    <property type="match status" value="1"/>
</dbReference>
<keyword evidence="1" id="KW-1133">Transmembrane helix</keyword>
<name>A0A933SAE3_UNCEI</name>
<evidence type="ECO:0000256" key="1">
    <source>
        <dbReference type="SAM" id="Phobius"/>
    </source>
</evidence>
<comment type="caution">
    <text evidence="4">The sequence shown here is derived from an EMBL/GenBank/DDBJ whole genome shotgun (WGS) entry which is preliminary data.</text>
</comment>
<organism evidence="4 5">
    <name type="scientific">Eiseniibacteriota bacterium</name>
    <dbReference type="NCBI Taxonomy" id="2212470"/>
    <lineage>
        <taxon>Bacteria</taxon>
        <taxon>Candidatus Eiseniibacteriota</taxon>
    </lineage>
</organism>
<dbReference type="EMBL" id="JACRIW010000038">
    <property type="protein sequence ID" value="MBI5168916.1"/>
    <property type="molecule type" value="Genomic_DNA"/>
</dbReference>
<evidence type="ECO:0000259" key="2">
    <source>
        <dbReference type="PROSITE" id="PS51831"/>
    </source>
</evidence>
<dbReference type="Proteomes" id="UP000696931">
    <property type="component" value="Unassembled WGS sequence"/>
</dbReference>
<dbReference type="AlphaFoldDB" id="A0A933SAE3"/>
<feature type="transmembrane region" description="Helical" evidence="1">
    <location>
        <begin position="12"/>
        <end position="30"/>
    </location>
</feature>
<dbReference type="NCBIfam" id="TIGR00277">
    <property type="entry name" value="HDIG"/>
    <property type="match status" value="1"/>
</dbReference>
<evidence type="ECO:0000313" key="5">
    <source>
        <dbReference type="Proteomes" id="UP000696931"/>
    </source>
</evidence>
<evidence type="ECO:0000259" key="3">
    <source>
        <dbReference type="PROSITE" id="PS51832"/>
    </source>
</evidence>
<reference evidence="4" key="1">
    <citation type="submission" date="2020-07" db="EMBL/GenBank/DDBJ databases">
        <title>Huge and variable diversity of episymbiotic CPR bacteria and DPANN archaea in groundwater ecosystems.</title>
        <authorList>
            <person name="He C.Y."/>
            <person name="Keren R."/>
            <person name="Whittaker M."/>
            <person name="Farag I.F."/>
            <person name="Doudna J."/>
            <person name="Cate J.H.D."/>
            <person name="Banfield J.F."/>
        </authorList>
    </citation>
    <scope>NUCLEOTIDE SEQUENCE</scope>
    <source>
        <strain evidence="4">NC_groundwater_1813_Pr3_B-0.1um_71_17</strain>
    </source>
</reference>
<dbReference type="InterPro" id="IPR003607">
    <property type="entry name" value="HD/PDEase_dom"/>
</dbReference>
<dbReference type="PANTHER" id="PTHR45228:SF4">
    <property type="entry name" value="LIPOPROTEIN"/>
    <property type="match status" value="1"/>
</dbReference>
<evidence type="ECO:0000313" key="4">
    <source>
        <dbReference type="EMBL" id="MBI5168916.1"/>
    </source>
</evidence>
<dbReference type="PANTHER" id="PTHR45228">
    <property type="entry name" value="CYCLIC DI-GMP PHOSPHODIESTERASE TM_0186-RELATED"/>
    <property type="match status" value="1"/>
</dbReference>
<keyword evidence="1" id="KW-0472">Membrane</keyword>
<feature type="domain" description="HD" evidence="2">
    <location>
        <begin position="253"/>
        <end position="376"/>
    </location>
</feature>
<dbReference type="InterPro" id="IPR006674">
    <property type="entry name" value="HD_domain"/>
</dbReference>
<dbReference type="SUPFAM" id="SSF109604">
    <property type="entry name" value="HD-domain/PDEase-like"/>
    <property type="match status" value="1"/>
</dbReference>